<dbReference type="EMBL" id="VMVH01000022">
    <property type="protein sequence ID" value="TVW28385.1"/>
    <property type="molecule type" value="Genomic_DNA"/>
</dbReference>
<dbReference type="Proteomes" id="UP000048507">
    <property type="component" value="Unassembled WGS sequence"/>
</dbReference>
<evidence type="ECO:0000313" key="6">
    <source>
        <dbReference type="EMBL" id="VSC34126.1"/>
    </source>
</evidence>
<proteinExistence type="predicted"/>
<keyword evidence="2" id="KW-1133">Transmembrane helix</keyword>
<evidence type="ECO:0000313" key="9">
    <source>
        <dbReference type="Proteomes" id="UP000311674"/>
    </source>
</evidence>
<evidence type="ECO:0000313" key="4">
    <source>
        <dbReference type="EMBL" id="COR92931.1"/>
    </source>
</evidence>
<dbReference type="AlphaFoldDB" id="A0A0T8SN83"/>
<feature type="compositionally biased region" description="Low complexity" evidence="1">
    <location>
        <begin position="37"/>
        <end position="50"/>
    </location>
</feature>
<dbReference type="EMBL" id="CRVC01000035">
    <property type="protein sequence ID" value="COR92931.1"/>
    <property type="molecule type" value="Genomic_DNA"/>
</dbReference>
<gene>
    <name evidence="5" type="ORF">AZK02_02150</name>
    <name evidence="3" type="ORF">ERS019209_01331</name>
    <name evidence="4" type="ORF">ERS021218_02031</name>
    <name evidence="6" type="ORF">SAMEA3390019_02048</name>
</gene>
<evidence type="ECO:0000313" key="8">
    <source>
        <dbReference type="Proteomes" id="UP000048507"/>
    </source>
</evidence>
<evidence type="ECO:0000313" key="7">
    <source>
        <dbReference type="Proteomes" id="UP000046095"/>
    </source>
</evidence>
<evidence type="ECO:0000313" key="5">
    <source>
        <dbReference type="EMBL" id="TVW28385.1"/>
    </source>
</evidence>
<reference evidence="3 8" key="2">
    <citation type="submission" date="2015-03" db="EMBL/GenBank/DDBJ databases">
        <authorList>
            <consortium name="Pathogen Informatics"/>
            <person name="Murphy D."/>
        </authorList>
    </citation>
    <scope>NUCLEOTIDE SEQUENCE [LARGE SCALE GENOMIC DNA]</scope>
    <source>
        <strain evidence="3">SMRU51</strain>
        <strain evidence="8">type strain: N</strain>
    </source>
</reference>
<name>A0A0T8SN83_STREE</name>
<keyword evidence="2" id="KW-0472">Membrane</keyword>
<evidence type="ECO:0000313" key="3">
    <source>
        <dbReference type="EMBL" id="CEX64996.1"/>
    </source>
</evidence>
<dbReference type="RefSeq" id="WP_025172698.1">
    <property type="nucleotide sequence ID" value="NZ_CFDZ01000060.1"/>
</dbReference>
<dbReference type="Proteomes" id="UP000046095">
    <property type="component" value="Unassembled WGS sequence"/>
</dbReference>
<feature type="transmembrane region" description="Helical" evidence="2">
    <location>
        <begin position="6"/>
        <end position="24"/>
    </location>
</feature>
<evidence type="ECO:0000313" key="10">
    <source>
        <dbReference type="Proteomes" id="UP000318940"/>
    </source>
</evidence>
<evidence type="ECO:0000256" key="1">
    <source>
        <dbReference type="SAM" id="MobiDB-lite"/>
    </source>
</evidence>
<keyword evidence="2" id="KW-0812">Transmembrane</keyword>
<dbReference type="Proteomes" id="UP000311674">
    <property type="component" value="Unassembled WGS sequence"/>
</dbReference>
<dbReference type="EMBL" id="CABBMN010000020">
    <property type="protein sequence ID" value="VSC34126.1"/>
    <property type="molecule type" value="Genomic_DNA"/>
</dbReference>
<evidence type="ECO:0000256" key="2">
    <source>
        <dbReference type="SAM" id="Phobius"/>
    </source>
</evidence>
<sequence>METVNTILGIVGSIFGIIATAISLKNKKDIEAIIKNSNNSQNIGNNSSNNVQHIGDGRK</sequence>
<dbReference type="EMBL" id="CFFA01000015">
    <property type="protein sequence ID" value="CEX64996.1"/>
    <property type="molecule type" value="Genomic_DNA"/>
</dbReference>
<dbReference type="Proteomes" id="UP000318940">
    <property type="component" value="Unassembled WGS sequence"/>
</dbReference>
<reference evidence="5 10" key="4">
    <citation type="submission" date="2019-07" db="EMBL/GenBank/DDBJ databases">
        <authorList>
            <person name="Mohale T."/>
        </authorList>
    </citation>
    <scope>NUCLEOTIDE SEQUENCE [LARGE SCALE GENOMIC DNA]</scope>
    <source>
        <strain evidence="5 10">NTPn 189</strain>
    </source>
</reference>
<protein>
    <submittedName>
        <fullName evidence="3">Uncharacterized protein</fullName>
    </submittedName>
</protein>
<feature type="region of interest" description="Disordered" evidence="1">
    <location>
        <begin position="37"/>
        <end position="59"/>
    </location>
</feature>
<reference evidence="6 9" key="3">
    <citation type="submission" date="2019-04" db="EMBL/GenBank/DDBJ databases">
        <authorList>
            <consortium name="Pathogen Informatics"/>
        </authorList>
    </citation>
    <scope>NUCLEOTIDE SEQUENCE [LARGE SCALE GENOMIC DNA]</scope>
    <source>
        <strain evidence="6 9">GPSC148</strain>
    </source>
</reference>
<reference evidence="4 7" key="1">
    <citation type="submission" date="2015-03" db="EMBL/GenBank/DDBJ databases">
        <authorList>
            <person name="Murphy D."/>
        </authorList>
    </citation>
    <scope>NUCLEOTIDE SEQUENCE [LARGE SCALE GENOMIC DNA]</scope>
    <source>
        <strain evidence="4 7">SMRU1708</strain>
    </source>
</reference>
<accession>A0A0T8SN83</accession>
<organism evidence="3 8">
    <name type="scientific">Streptococcus pneumoniae</name>
    <dbReference type="NCBI Taxonomy" id="1313"/>
    <lineage>
        <taxon>Bacteria</taxon>
        <taxon>Bacillati</taxon>
        <taxon>Bacillota</taxon>
        <taxon>Bacilli</taxon>
        <taxon>Lactobacillales</taxon>
        <taxon>Streptococcaceae</taxon>
        <taxon>Streptococcus</taxon>
    </lineage>
</organism>